<feature type="transmembrane region" description="Helical" evidence="12">
    <location>
        <begin position="277"/>
        <end position="297"/>
    </location>
</feature>
<keyword evidence="10 12" id="KW-1133">Transmembrane helix</keyword>
<evidence type="ECO:0000256" key="4">
    <source>
        <dbReference type="ARBA" id="ARBA00004922"/>
    </source>
</evidence>
<dbReference type="Proteomes" id="UP000682733">
    <property type="component" value="Unassembled WGS sequence"/>
</dbReference>
<dbReference type="AlphaFoldDB" id="A0A814ATZ4"/>
<evidence type="ECO:0000313" key="16">
    <source>
        <dbReference type="EMBL" id="CAF0919637.1"/>
    </source>
</evidence>
<comment type="similarity">
    <text evidence="5 12">Belongs to the OST1 family.</text>
</comment>
<dbReference type="InterPro" id="IPR011547">
    <property type="entry name" value="SLC26A/SulP_dom"/>
</dbReference>
<comment type="subunit">
    <text evidence="12">Component of the oligosaccharyltransferase (OST) complex.</text>
</comment>
<feature type="transmembrane region" description="Helical" evidence="12">
    <location>
        <begin position="977"/>
        <end position="998"/>
    </location>
</feature>
<comment type="function">
    <text evidence="1 12">Subunit of the oligosaccharyl transferase (OST) complex that catalyzes the initial transfer of a defined glycan (Glc(3)Man(9)GlcNAc(2) in eukaryotes) from the lipid carrier dolichol-pyrophosphate to an asparagine residue within an Asn-X-Ser/Thr consensus motif in nascent polypeptide chains, the first step in protein N-glycosylation. N-glycosylation occurs cotranslationally and the complex associates with the Sec61 complex at the channel-forming translocon complex that mediates protein translocation across the endoplasmic reticulum (ER). All subunits are required for a maximal enzyme activity.</text>
</comment>
<evidence type="ECO:0000256" key="7">
    <source>
        <dbReference type="ARBA" id="ARBA00022692"/>
    </source>
</evidence>
<dbReference type="EMBL" id="CAJOBC010001794">
    <property type="protein sequence ID" value="CAF3699151.1"/>
    <property type="molecule type" value="Genomic_DNA"/>
</dbReference>
<name>A0A814ATZ4_9BILA</name>
<evidence type="ECO:0000256" key="9">
    <source>
        <dbReference type="ARBA" id="ARBA00022824"/>
    </source>
</evidence>
<keyword evidence="19" id="KW-1185">Reference proteome</keyword>
<evidence type="ECO:0000256" key="6">
    <source>
        <dbReference type="ARBA" id="ARBA00017611"/>
    </source>
</evidence>
<proteinExistence type="inferred from homology"/>
<comment type="subcellular location">
    <subcellularLocation>
        <location evidence="2 12">Endoplasmic reticulum membrane</location>
        <topology evidence="2 12">Single-pass type I membrane protein</topology>
    </subcellularLocation>
    <subcellularLocation>
        <location evidence="3">Membrane</location>
        <topology evidence="3">Multi-pass membrane protein</topology>
    </subcellularLocation>
</comment>
<feature type="transmembrane region" description="Helical" evidence="12">
    <location>
        <begin position="214"/>
        <end position="234"/>
    </location>
</feature>
<dbReference type="SUPFAM" id="SSF52091">
    <property type="entry name" value="SpoIIaa-like"/>
    <property type="match status" value="1"/>
</dbReference>
<dbReference type="EMBL" id="CAJOBA010001047">
    <property type="protein sequence ID" value="CAF3572784.1"/>
    <property type="molecule type" value="Genomic_DNA"/>
</dbReference>
<comment type="caution">
    <text evidence="16">The sequence shown here is derived from an EMBL/GenBank/DDBJ whole genome shotgun (WGS) entry which is preliminary data.</text>
</comment>
<dbReference type="Pfam" id="PF00916">
    <property type="entry name" value="Sulfate_transp"/>
    <property type="match status" value="1"/>
</dbReference>
<feature type="domain" description="STAS" evidence="14">
    <location>
        <begin position="396"/>
        <end position="524"/>
    </location>
</feature>
<keyword evidence="11 12" id="KW-0472">Membrane</keyword>
<comment type="caution">
    <text evidence="12">Lacks conserved residue(s) required for the propagation of feature annotation.</text>
</comment>
<dbReference type="UniPathway" id="UPA00378"/>
<evidence type="ECO:0000256" key="13">
    <source>
        <dbReference type="SAM" id="Coils"/>
    </source>
</evidence>
<feature type="transmembrane region" description="Helical" evidence="12">
    <location>
        <begin position="45"/>
        <end position="68"/>
    </location>
</feature>
<feature type="transmembrane region" description="Helical" evidence="12">
    <location>
        <begin position="341"/>
        <end position="372"/>
    </location>
</feature>
<keyword evidence="8" id="KW-0732">Signal</keyword>
<evidence type="ECO:0000256" key="5">
    <source>
        <dbReference type="ARBA" id="ARBA00008905"/>
    </source>
</evidence>
<evidence type="ECO:0000313" key="17">
    <source>
        <dbReference type="EMBL" id="CAF3572784.1"/>
    </source>
</evidence>
<evidence type="ECO:0000256" key="10">
    <source>
        <dbReference type="ARBA" id="ARBA00022989"/>
    </source>
</evidence>
<dbReference type="InterPro" id="IPR036513">
    <property type="entry name" value="STAS_dom_sf"/>
</dbReference>
<dbReference type="Proteomes" id="UP000677228">
    <property type="component" value="Unassembled WGS sequence"/>
</dbReference>
<dbReference type="GO" id="GO:0008250">
    <property type="term" value="C:oligosaccharyltransferase complex"/>
    <property type="evidence" value="ECO:0007669"/>
    <property type="project" value="UniProtKB-UniRule"/>
</dbReference>
<dbReference type="EMBL" id="CAJNOQ010001794">
    <property type="protein sequence ID" value="CAF0919637.1"/>
    <property type="molecule type" value="Genomic_DNA"/>
</dbReference>
<evidence type="ECO:0000259" key="14">
    <source>
        <dbReference type="PROSITE" id="PS50801"/>
    </source>
</evidence>
<evidence type="ECO:0000256" key="8">
    <source>
        <dbReference type="ARBA" id="ARBA00022729"/>
    </source>
</evidence>
<protein>
    <recommendedName>
        <fullName evidence="6 12">Dolichyl-diphosphooligosaccharide--protein glycosyltransferase subunit 1</fullName>
    </recommendedName>
</protein>
<dbReference type="Pfam" id="PF01740">
    <property type="entry name" value="STAS"/>
    <property type="match status" value="1"/>
</dbReference>
<feature type="transmembrane region" description="Helical" evidence="12">
    <location>
        <begin position="80"/>
        <end position="101"/>
    </location>
</feature>
<evidence type="ECO:0000256" key="3">
    <source>
        <dbReference type="ARBA" id="ARBA00004141"/>
    </source>
</evidence>
<dbReference type="CDD" id="cd07042">
    <property type="entry name" value="STAS_SulP_like_sulfate_transporter"/>
    <property type="match status" value="1"/>
</dbReference>
<dbReference type="PROSITE" id="PS50801">
    <property type="entry name" value="STAS"/>
    <property type="match status" value="1"/>
</dbReference>
<feature type="transmembrane region" description="Helical" evidence="12">
    <location>
        <begin position="161"/>
        <end position="178"/>
    </location>
</feature>
<accession>A0A814ATZ4</accession>
<dbReference type="PANTHER" id="PTHR21049">
    <property type="entry name" value="RIBOPHORIN I"/>
    <property type="match status" value="1"/>
</dbReference>
<keyword evidence="7 12" id="KW-0812">Transmembrane</keyword>
<feature type="coiled-coil region" evidence="13">
    <location>
        <begin position="1046"/>
        <end position="1073"/>
    </location>
</feature>
<evidence type="ECO:0000256" key="12">
    <source>
        <dbReference type="RuleBase" id="RU361143"/>
    </source>
</evidence>
<dbReference type="GO" id="GO:0018279">
    <property type="term" value="P:protein N-linked glycosylation via asparagine"/>
    <property type="evidence" value="ECO:0007669"/>
    <property type="project" value="TreeGrafter"/>
</dbReference>
<evidence type="ECO:0000313" key="18">
    <source>
        <dbReference type="EMBL" id="CAF3699151.1"/>
    </source>
</evidence>
<keyword evidence="9 12" id="KW-0256">Endoplasmic reticulum</keyword>
<evidence type="ECO:0000256" key="2">
    <source>
        <dbReference type="ARBA" id="ARBA00004115"/>
    </source>
</evidence>
<organism evidence="16 19">
    <name type="scientific">Didymodactylos carnosus</name>
    <dbReference type="NCBI Taxonomy" id="1234261"/>
    <lineage>
        <taxon>Eukaryota</taxon>
        <taxon>Metazoa</taxon>
        <taxon>Spiralia</taxon>
        <taxon>Gnathifera</taxon>
        <taxon>Rotifera</taxon>
        <taxon>Eurotatoria</taxon>
        <taxon>Bdelloidea</taxon>
        <taxon>Philodinida</taxon>
        <taxon>Philodinidae</taxon>
        <taxon>Didymodactylos</taxon>
    </lineage>
</organism>
<dbReference type="Gene3D" id="3.30.750.24">
    <property type="entry name" value="STAS domain"/>
    <property type="match status" value="1"/>
</dbReference>
<dbReference type="OrthoDB" id="310030at2759"/>
<dbReference type="EMBL" id="CAJNOK010001047">
    <property type="protein sequence ID" value="CAF0790271.1"/>
    <property type="molecule type" value="Genomic_DNA"/>
</dbReference>
<reference evidence="16" key="1">
    <citation type="submission" date="2021-02" db="EMBL/GenBank/DDBJ databases">
        <authorList>
            <person name="Nowell W R."/>
        </authorList>
    </citation>
    <scope>NUCLEOTIDE SEQUENCE</scope>
</reference>
<feature type="transmembrane region" description="Helical" evidence="12">
    <location>
        <begin position="121"/>
        <end position="140"/>
    </location>
</feature>
<gene>
    <name evidence="16" type="ORF">GPM918_LOCUS9581</name>
    <name evidence="15" type="ORF">OVA965_LOCUS4095</name>
    <name evidence="18" type="ORF">SRO942_LOCUS9582</name>
    <name evidence="17" type="ORF">TMI583_LOCUS4093</name>
</gene>
<sequence length="1144" mass="129981">MTGNVVDRLSSIHRPVTTNGLYDNSTIPTAIINDPSYAITVATTLALTVGVLQVILSICRLGLVTAFLSDAFISGYTTGTAVLVFTSQISDIFGLTIKRYVGPMNITYIDIFKNLKNTNPATFIVSLCSIVSLILVKEFIDPFYKRQLKRLKMFKNLQIPIPIELAVIIVGTVVSHMAELNPRYRVKIVKKIDSGFPIPRVPNITLLPLVIKDAVIIAIVSFAISVSLATTIAKRFKYVVDGNQELMAYGLCSAVGSFFSCFPSAASLSRTSVYVNAGGKTQLASLISSGFLLIIILKIGPFFQPLPKACLAAIIVVALKGLFLQTKDIWTIGRITKLESIVWIITFLSTVLLDIDLGLIIGILVSLVIVIIRQFRPRTTILGQFARTEVYKNTKRYSNVHEISNIKIFRFESSISYFNADYFRSSLLDTIGVDLTKNRQHEHKNIDTLIANSYRLTYVIIDCSSINHIDYTGAKIFIQTLKDLNDVELKVHLYYIYELLERLKMSETCNVVLTATVHDAVRNIKEKMLENDAQLNVVLDRYSLPDGISKTSSISSMYRVYTVEQSDLVNTDVERSVDLISHLPKYTIVITVENRGSKPVRTYEYYVESQYGNNVAYVGASAKAQDDEDKLPFTVKKGTSTDKSKGNLYVIEFPNDIKPGKKFTFEVEVVHVHALKPYPTEIVQGERQLIQYKMNVYYNTKYPTVTQKTIITLPTDRAESYAQLPKPVNKNDQTITYGSYENIPNFSNQEITLHYENNNPFLTISNLNRWIEVSHWGNIAIEETIDMYHSGAKLKGPFSRLDFQRRQDSYSAVKAFKTSLPAAARDIYYRDEIGNISTSHVREMSDQVEVEIRPRFPLYGGWKTYYILGYNVPSYQYLFNKGNNYVLKMRLVDHVYDDQLLEQVFIRIVLPEGASNIEFYPPSYDVQRLPDEKHYTYLDTSGRPVVVLQKKNVLFNHIQDFEVHYTFEKYLLFREPLLIVGALFCLFFAVTMLTRLNFSITKNGGNESRLRLQAIWDQVIDLNSKRSHLYQKFDDALTTLKTSKDIRGSNETRKKIENELKSISQDLNLLALKAKNDSIDGSEKIAELQRIDAQVRELHQTLSGHAEKLVANKQTKQVYSENESGIRSKMREFNSRVSAIINQY</sequence>
<dbReference type="Proteomes" id="UP000663829">
    <property type="component" value="Unassembled WGS sequence"/>
</dbReference>
<evidence type="ECO:0000313" key="15">
    <source>
        <dbReference type="EMBL" id="CAF0790271.1"/>
    </source>
</evidence>
<dbReference type="InterPro" id="IPR002645">
    <property type="entry name" value="STAS_dom"/>
</dbReference>
<keyword evidence="13" id="KW-0175">Coiled coil</keyword>
<dbReference type="InterPro" id="IPR007676">
    <property type="entry name" value="Ribophorin_I"/>
</dbReference>
<dbReference type="Proteomes" id="UP000681722">
    <property type="component" value="Unassembled WGS sequence"/>
</dbReference>
<evidence type="ECO:0000313" key="19">
    <source>
        <dbReference type="Proteomes" id="UP000663829"/>
    </source>
</evidence>
<evidence type="ECO:0000256" key="11">
    <source>
        <dbReference type="ARBA" id="ARBA00023136"/>
    </source>
</evidence>
<comment type="pathway">
    <text evidence="4 12">Protein modification; protein glycosylation.</text>
</comment>
<dbReference type="Pfam" id="PF04597">
    <property type="entry name" value="Ribophorin_I"/>
    <property type="match status" value="1"/>
</dbReference>
<dbReference type="PANTHER" id="PTHR21049:SF0">
    <property type="entry name" value="DOLICHYL-DIPHOSPHOOLIGOSACCHARIDE--PROTEIN GLYCOSYLTRANSFERASE SUBUNIT 1"/>
    <property type="match status" value="1"/>
</dbReference>
<evidence type="ECO:0000256" key="1">
    <source>
        <dbReference type="ARBA" id="ARBA00002791"/>
    </source>
</evidence>
<feature type="transmembrane region" description="Helical" evidence="12">
    <location>
        <begin position="246"/>
        <end position="265"/>
    </location>
</feature>